<feature type="region of interest" description="Disordered" evidence="1">
    <location>
        <begin position="1"/>
        <end position="31"/>
    </location>
</feature>
<dbReference type="OrthoDB" id="10002577at2759"/>
<dbReference type="Proteomes" id="UP000838412">
    <property type="component" value="Chromosome 18"/>
</dbReference>
<accession>A0A8K0EJB2</accession>
<sequence>MGNRSSSLAVESASKPKRIRHDRNSKPTPYLIENSSSFGGCLIQRYNENGPARKAFWTKQVSNHNIDDAKILVHIFKSDQPGQGTYAVLQFEESEMYFASNEDKPHMLDLEDPGEFEPEDAEDIRTTADRRVFLMKGVDGAQDIDLEAALKGGADLLFASCVASQQKLYDKRKAHVMTLLKSRKVPVRFRREGKGPKLESQYFHLYPATPPEDDSEQSDEDLALEVQLHD</sequence>
<organism evidence="2 3">
    <name type="scientific">Branchiostoma lanceolatum</name>
    <name type="common">Common lancelet</name>
    <name type="synonym">Amphioxus lanceolatum</name>
    <dbReference type="NCBI Taxonomy" id="7740"/>
    <lineage>
        <taxon>Eukaryota</taxon>
        <taxon>Metazoa</taxon>
        <taxon>Chordata</taxon>
        <taxon>Cephalochordata</taxon>
        <taxon>Leptocardii</taxon>
        <taxon>Amphioxiformes</taxon>
        <taxon>Branchiostomatidae</taxon>
        <taxon>Branchiostoma</taxon>
    </lineage>
</organism>
<feature type="region of interest" description="Disordered" evidence="1">
    <location>
        <begin position="200"/>
        <end position="230"/>
    </location>
</feature>
<evidence type="ECO:0000256" key="1">
    <source>
        <dbReference type="SAM" id="MobiDB-lite"/>
    </source>
</evidence>
<keyword evidence="3" id="KW-1185">Reference proteome</keyword>
<proteinExistence type="predicted"/>
<dbReference type="EMBL" id="OV696703">
    <property type="protein sequence ID" value="CAH1250916.1"/>
    <property type="molecule type" value="Genomic_DNA"/>
</dbReference>
<feature type="compositionally biased region" description="Acidic residues" evidence="1">
    <location>
        <begin position="211"/>
        <end position="223"/>
    </location>
</feature>
<reference evidence="2" key="1">
    <citation type="submission" date="2022-01" db="EMBL/GenBank/DDBJ databases">
        <authorList>
            <person name="Braso-Vives M."/>
        </authorList>
    </citation>
    <scope>NUCLEOTIDE SEQUENCE</scope>
</reference>
<name>A0A8K0EJB2_BRALA</name>
<evidence type="ECO:0000313" key="2">
    <source>
        <dbReference type="EMBL" id="CAH1250916.1"/>
    </source>
</evidence>
<dbReference type="AlphaFoldDB" id="A0A8K0EJB2"/>
<protein>
    <submittedName>
        <fullName evidence="2">Hypp8942 protein</fullName>
    </submittedName>
</protein>
<evidence type="ECO:0000313" key="3">
    <source>
        <dbReference type="Proteomes" id="UP000838412"/>
    </source>
</evidence>
<gene>
    <name evidence="2" type="primary">Hypp8942</name>
    <name evidence="2" type="ORF">BLAG_LOCUS11474</name>
</gene>